<feature type="domain" description="FAS1" evidence="1">
    <location>
        <begin position="1"/>
        <end position="114"/>
    </location>
</feature>
<organism evidence="2 3">
    <name type="scientific">Hermetia illucens</name>
    <name type="common">Black soldier fly</name>
    <dbReference type="NCBI Taxonomy" id="343691"/>
    <lineage>
        <taxon>Eukaryota</taxon>
        <taxon>Metazoa</taxon>
        <taxon>Ecdysozoa</taxon>
        <taxon>Arthropoda</taxon>
        <taxon>Hexapoda</taxon>
        <taxon>Insecta</taxon>
        <taxon>Pterygota</taxon>
        <taxon>Neoptera</taxon>
        <taxon>Endopterygota</taxon>
        <taxon>Diptera</taxon>
        <taxon>Brachycera</taxon>
        <taxon>Stratiomyomorpha</taxon>
        <taxon>Stratiomyidae</taxon>
        <taxon>Hermetiinae</taxon>
        <taxon>Hermetia</taxon>
    </lineage>
</organism>
<sequence length="622" mass="70476">FYAYLEVNEVAKSALQFRSVTLFVPTNQAFQRFMPNKTYVQYHMSTVATTLEQLGPTILSDLDGNPPLYVTKKRDQSGEHIYINDALILKSRSNIQTVNQNGKKQVMHVIDGILVPLTLNPSSSLDIYNPDAFQFLTHSDSLEIGPHRVRSYRQRVIMMKKEYVYQAVGGHTFLIPVEEGFKPSPRPDLIDRKVIDGHVIPNRVIFTTSAPLETPQTTLAFEDNIKVSVSFFSQKEGPNAPAKMYVKSNTILGDSKHSTGVVLAEIVKANIPVKNGVVHLIHRPLMVVDTTVTQFLKEKDDGPLYKFYEIIMDSGGQFMEIINNLTDVTILAPSNAAWMDSTVYNVIGNKTKMKEILNLHIIRDRLNIEKIRQRNQNAIAQVPTYADRKYLYFNIITNGDGNETVTVEGGGVNASIVQGDIAQTNGYIHIIDRVLGIPYTTVLGKLSTDPMMNATYLLGEAAGFNEQLNDTTKRFTYFVARDKAWKKTETEFPSTHKKLFMRDYVYHAKAILQRHLVISDHAYTMGELKHLTNDSMILPTVRDTLKIRVREDSNRYSILWNNRWISVYRPDVECINGIIHVIDHPFLEEKDVKVTSGTSDIQVAVNILFGNFFMILIAKLLL</sequence>
<dbReference type="SMART" id="SM00554">
    <property type="entry name" value="FAS1"/>
    <property type="match status" value="4"/>
</dbReference>
<dbReference type="OrthoDB" id="7700931at2759"/>
<dbReference type="EMBL" id="LR899013">
    <property type="protein sequence ID" value="CAD7090466.1"/>
    <property type="molecule type" value="Genomic_DNA"/>
</dbReference>
<name>A0A7R8V0B8_HERIL</name>
<evidence type="ECO:0000313" key="2">
    <source>
        <dbReference type="EMBL" id="CAD7090466.1"/>
    </source>
</evidence>
<dbReference type="PANTHER" id="PTHR10900:SF80">
    <property type="entry name" value="FASCICLIN-1"/>
    <property type="match status" value="1"/>
</dbReference>
<dbReference type="InterPro" id="IPR000782">
    <property type="entry name" value="FAS1_domain"/>
</dbReference>
<evidence type="ECO:0000313" key="3">
    <source>
        <dbReference type="Proteomes" id="UP000594454"/>
    </source>
</evidence>
<dbReference type="SUPFAM" id="SSF82153">
    <property type="entry name" value="FAS1 domain"/>
    <property type="match status" value="4"/>
</dbReference>
<accession>A0A7R8V0B8</accession>
<dbReference type="PROSITE" id="PS50213">
    <property type="entry name" value="FAS1"/>
    <property type="match status" value="4"/>
</dbReference>
<feature type="domain" description="FAS1" evidence="1">
    <location>
        <begin position="129"/>
        <end position="285"/>
    </location>
</feature>
<dbReference type="Gene3D" id="2.30.180.10">
    <property type="entry name" value="FAS1 domain"/>
    <property type="match status" value="4"/>
</dbReference>
<feature type="domain" description="FAS1" evidence="1">
    <location>
        <begin position="291"/>
        <end position="435"/>
    </location>
</feature>
<dbReference type="FunFam" id="2.30.180.10:FF:000039">
    <property type="entry name" value="Fasciclin 1, isoform F"/>
    <property type="match status" value="1"/>
</dbReference>
<dbReference type="FunCoup" id="A0A7R8V0B8">
    <property type="interactions" value="63"/>
</dbReference>
<evidence type="ECO:0000259" key="1">
    <source>
        <dbReference type="PROSITE" id="PS50213"/>
    </source>
</evidence>
<dbReference type="AlphaFoldDB" id="A0A7R8V0B8"/>
<proteinExistence type="predicted"/>
<keyword evidence="3" id="KW-1185">Reference proteome</keyword>
<protein>
    <recommendedName>
        <fullName evidence="1">FAS1 domain-containing protein</fullName>
    </recommendedName>
</protein>
<dbReference type="InterPro" id="IPR050904">
    <property type="entry name" value="Adhesion/Biosynth-related"/>
</dbReference>
<gene>
    <name evidence="2" type="ORF">HERILL_LOCUS12945</name>
</gene>
<dbReference type="Proteomes" id="UP000594454">
    <property type="component" value="Chromosome 5"/>
</dbReference>
<feature type="non-terminal residue" evidence="2">
    <location>
        <position position="1"/>
    </location>
</feature>
<dbReference type="PANTHER" id="PTHR10900">
    <property type="entry name" value="PERIOSTIN-RELATED"/>
    <property type="match status" value="1"/>
</dbReference>
<dbReference type="GO" id="GO:0005615">
    <property type="term" value="C:extracellular space"/>
    <property type="evidence" value="ECO:0007669"/>
    <property type="project" value="TreeGrafter"/>
</dbReference>
<dbReference type="Pfam" id="PF02469">
    <property type="entry name" value="Fasciclin"/>
    <property type="match status" value="3"/>
</dbReference>
<dbReference type="InParanoid" id="A0A7R8V0B8"/>
<feature type="domain" description="FAS1" evidence="1">
    <location>
        <begin position="439"/>
        <end position="586"/>
    </location>
</feature>
<dbReference type="InterPro" id="IPR036378">
    <property type="entry name" value="FAS1_dom_sf"/>
</dbReference>
<reference evidence="2 3" key="1">
    <citation type="submission" date="2020-11" db="EMBL/GenBank/DDBJ databases">
        <authorList>
            <person name="Wallbank WR R."/>
            <person name="Pardo Diaz C."/>
            <person name="Kozak K."/>
            <person name="Martin S."/>
            <person name="Jiggins C."/>
            <person name="Moest M."/>
            <person name="Warren A I."/>
            <person name="Generalovic N T."/>
            <person name="Byers J.R.P. K."/>
            <person name="Montejo-Kovacevich G."/>
            <person name="Yen C E."/>
        </authorList>
    </citation>
    <scope>NUCLEOTIDE SEQUENCE [LARGE SCALE GENOMIC DNA]</scope>
</reference>